<dbReference type="InterPro" id="IPR005537">
    <property type="entry name" value="RAMP_III_fam"/>
</dbReference>
<name>A0A1E3X5S3_9BACT</name>
<evidence type="ECO:0000256" key="4">
    <source>
        <dbReference type="ARBA" id="ARBA00022884"/>
    </source>
</evidence>
<dbReference type="PANTHER" id="PTHR38007:SF1">
    <property type="entry name" value="CRISPR SYSTEM CMS PROTEIN CSM5"/>
    <property type="match status" value="1"/>
</dbReference>
<evidence type="ECO:0000259" key="7">
    <source>
        <dbReference type="Pfam" id="PF03787"/>
    </source>
</evidence>
<evidence type="ECO:0000256" key="1">
    <source>
        <dbReference type="ARBA" id="ARBA00003088"/>
    </source>
</evidence>
<comment type="caution">
    <text evidence="8">The sequence shown here is derived from an EMBL/GenBank/DDBJ whole genome shotgun (WGS) entry which is preliminary data.</text>
</comment>
<accession>A0A1E3X5S3</accession>
<evidence type="ECO:0000313" key="9">
    <source>
        <dbReference type="Proteomes" id="UP000094056"/>
    </source>
</evidence>
<reference evidence="8 9" key="1">
    <citation type="submission" date="2016-07" db="EMBL/GenBank/DDBJ databases">
        <title>Draft genome of Scalindua rubra, obtained from a brine-seawater interface in the Red Sea, sheds light on salt adaptation in anammox bacteria.</title>
        <authorList>
            <person name="Speth D.R."/>
            <person name="Lagkouvardos I."/>
            <person name="Wang Y."/>
            <person name="Qian P.-Y."/>
            <person name="Dutilh B.E."/>
            <person name="Jetten M.S."/>
        </authorList>
    </citation>
    <scope>NUCLEOTIDE SEQUENCE [LARGE SCALE GENOMIC DNA]</scope>
    <source>
        <strain evidence="8">BSI-1</strain>
    </source>
</reference>
<proteinExistence type="inferred from homology"/>
<sequence>MGKPLKIRLQILSPVHIGCDDVYEPTSFVIDEDKQILIEFDLLKLIYVLDQNEKAELAKVSMADNLLNIFKFIKKSYKPQVGGREVEIVPALLDQYKKILSMSRFDKKAVINQFEISRTAYNPHDNIPYIPGSSLKGALRTAYLSKIAKDRDVKNWWEISRKMSRDDLQNPFMIDKNIRKKRLAKELEDNLLKGSFNTDPFRLVKISDLQAVNGVRTKIGYAVNKKKKQSQFEARGPFQILETIQKDEIFEGIINIEKPERGSNISIPVTRETILNSLDYFYRSICEDEDETTLKNINASSKVLNTIHSSYKDTMGISAFLVRIGRHSGAESVTIENNRYIKIMQGRGTQPKFAEQATTIWLASDTPSPDSNNDLLPFGWAILTI</sequence>
<dbReference type="PANTHER" id="PTHR38007">
    <property type="entry name" value="CRISPR SYSTEM CMS PROTEIN CSM5"/>
    <property type="match status" value="1"/>
</dbReference>
<dbReference type="Pfam" id="PF03787">
    <property type="entry name" value="RAMPs"/>
    <property type="match status" value="1"/>
</dbReference>
<dbReference type="PATRIC" id="fig|1872076.5.peg.4721"/>
<dbReference type="EMBL" id="MAYW01000160">
    <property type="protein sequence ID" value="ODS30932.1"/>
    <property type="molecule type" value="Genomic_DNA"/>
</dbReference>
<comment type="function">
    <text evidence="1">This subunit might be involved in maturation of a crRNA intermediate to its mature form.</text>
</comment>
<evidence type="ECO:0000256" key="6">
    <source>
        <dbReference type="ARBA" id="ARBA00031720"/>
    </source>
</evidence>
<protein>
    <recommendedName>
        <fullName evidence="3">CRISPR system Cms protein Csm5</fullName>
    </recommendedName>
    <alternativeName>
        <fullName evidence="6">CRISPR type III A-associated protein Csm5</fullName>
    </alternativeName>
</protein>
<organism evidence="8 9">
    <name type="scientific">Candidatus Scalindua rubra</name>
    <dbReference type="NCBI Taxonomy" id="1872076"/>
    <lineage>
        <taxon>Bacteria</taxon>
        <taxon>Pseudomonadati</taxon>
        <taxon>Planctomycetota</taxon>
        <taxon>Candidatus Brocadiia</taxon>
        <taxon>Candidatus Brocadiales</taxon>
        <taxon>Candidatus Scalinduaceae</taxon>
        <taxon>Candidatus Scalindua</taxon>
    </lineage>
</organism>
<gene>
    <name evidence="8" type="ORF">SCARUB_03955</name>
</gene>
<comment type="similarity">
    <text evidence="2">Belongs to the CRISPR-associated Csm5 family.</text>
</comment>
<dbReference type="InterPro" id="IPR010173">
    <property type="entry name" value="CRISPR-assoc_Csm5"/>
</dbReference>
<keyword evidence="4" id="KW-0694">RNA-binding</keyword>
<evidence type="ECO:0000256" key="3">
    <source>
        <dbReference type="ARBA" id="ARBA00016113"/>
    </source>
</evidence>
<evidence type="ECO:0000256" key="2">
    <source>
        <dbReference type="ARBA" id="ARBA00006680"/>
    </source>
</evidence>
<dbReference type="AlphaFoldDB" id="A0A1E3X5S3"/>
<keyword evidence="5" id="KW-0051">Antiviral defense</keyword>
<evidence type="ECO:0000256" key="5">
    <source>
        <dbReference type="ARBA" id="ARBA00023118"/>
    </source>
</evidence>
<dbReference type="NCBIfam" id="TIGR01899">
    <property type="entry name" value="cas_TM1807_csm5"/>
    <property type="match status" value="1"/>
</dbReference>
<dbReference type="GO" id="GO:0051607">
    <property type="term" value="P:defense response to virus"/>
    <property type="evidence" value="ECO:0007669"/>
    <property type="project" value="UniProtKB-KW"/>
</dbReference>
<evidence type="ECO:0000313" key="8">
    <source>
        <dbReference type="EMBL" id="ODS30932.1"/>
    </source>
</evidence>
<feature type="domain" description="CRISPR type III-associated protein" evidence="7">
    <location>
        <begin position="9"/>
        <end position="325"/>
    </location>
</feature>
<dbReference type="GO" id="GO:0003723">
    <property type="term" value="F:RNA binding"/>
    <property type="evidence" value="ECO:0007669"/>
    <property type="project" value="UniProtKB-KW"/>
</dbReference>
<dbReference type="Proteomes" id="UP000094056">
    <property type="component" value="Unassembled WGS sequence"/>
</dbReference>